<evidence type="ECO:0000256" key="1">
    <source>
        <dbReference type="SAM" id="Phobius"/>
    </source>
</evidence>
<keyword evidence="1" id="KW-0812">Transmembrane</keyword>
<keyword evidence="1" id="KW-1133">Transmembrane helix</keyword>
<sequence length="177" mass="20819">MRLISLDLDVSIVIFWRYFWRMSLFTILGLVVSNEATKGWISLHHYDPAQALMAARIFTLIFLFILLLYGIGIWAGHLITKPIKIRKENIRIEIVQKDGQPLSIWRRAFSCWWGFNWRNSLLFVLLVMLLSTLPVNPMAMGVVYLPMMFIIGIFSMWWWIFHPIGTVHLVLHKEKTS</sequence>
<dbReference type="EMBL" id="JABELD010000051">
    <property type="protein sequence ID" value="MBU2738589.1"/>
    <property type="molecule type" value="Genomic_DNA"/>
</dbReference>
<accession>A0ABS5ZPT6</accession>
<name>A0ABS5ZPT6_9PROT</name>
<gene>
    <name evidence="2" type="ORF">HJG40_07235</name>
</gene>
<dbReference type="RefSeq" id="WP_215863554.1">
    <property type="nucleotide sequence ID" value="NZ_JABELD010000051.1"/>
</dbReference>
<feature type="transmembrane region" description="Helical" evidence="1">
    <location>
        <begin position="53"/>
        <end position="79"/>
    </location>
</feature>
<feature type="transmembrane region" description="Helical" evidence="1">
    <location>
        <begin position="115"/>
        <end position="135"/>
    </location>
</feature>
<organism evidence="2 3">
    <name type="scientific">Acidithiobacillus concretivorus</name>
    <dbReference type="NCBI Taxonomy" id="3063952"/>
    <lineage>
        <taxon>Bacteria</taxon>
        <taxon>Pseudomonadati</taxon>
        <taxon>Pseudomonadota</taxon>
        <taxon>Acidithiobacillia</taxon>
        <taxon>Acidithiobacillales</taxon>
        <taxon>Acidithiobacillaceae</taxon>
        <taxon>Acidithiobacillus</taxon>
    </lineage>
</organism>
<feature type="transmembrane region" description="Helical" evidence="1">
    <location>
        <begin position="12"/>
        <end position="33"/>
    </location>
</feature>
<feature type="transmembrane region" description="Helical" evidence="1">
    <location>
        <begin position="141"/>
        <end position="161"/>
    </location>
</feature>
<evidence type="ECO:0000313" key="3">
    <source>
        <dbReference type="Proteomes" id="UP001197028"/>
    </source>
</evidence>
<comment type="caution">
    <text evidence="2">The sequence shown here is derived from an EMBL/GenBank/DDBJ whole genome shotgun (WGS) entry which is preliminary data.</text>
</comment>
<keyword evidence="1" id="KW-0472">Membrane</keyword>
<evidence type="ECO:0000313" key="2">
    <source>
        <dbReference type="EMBL" id="MBU2738589.1"/>
    </source>
</evidence>
<keyword evidence="3" id="KW-1185">Reference proteome</keyword>
<reference evidence="2 3" key="1">
    <citation type="journal article" date="2021" name="ISME J.">
        <title>Genomic evolution of the class Acidithiobacillia: deep-branching Proteobacteria living in extreme acidic conditions.</title>
        <authorList>
            <person name="Moya-Beltran A."/>
            <person name="Beard S."/>
            <person name="Rojas-Villalobos C."/>
            <person name="Issotta F."/>
            <person name="Gallardo Y."/>
            <person name="Ulloa R."/>
            <person name="Giaveno A."/>
            <person name="Degli Esposti M."/>
            <person name="Johnson D.B."/>
            <person name="Quatrini R."/>
        </authorList>
    </citation>
    <scope>NUCLEOTIDE SEQUENCE [LARGE SCALE GENOMIC DNA]</scope>
    <source>
        <strain evidence="2 3">ATCC 19703</strain>
    </source>
</reference>
<protein>
    <recommendedName>
        <fullName evidence="4">RDD domain-containing protein</fullName>
    </recommendedName>
</protein>
<evidence type="ECO:0008006" key="4">
    <source>
        <dbReference type="Google" id="ProtNLM"/>
    </source>
</evidence>
<proteinExistence type="predicted"/>
<dbReference type="Proteomes" id="UP001197028">
    <property type="component" value="Unassembled WGS sequence"/>
</dbReference>